<name>A0A6M5UIU9_9MICO</name>
<evidence type="ECO:0000259" key="14">
    <source>
        <dbReference type="SMART" id="SM00831"/>
    </source>
</evidence>
<dbReference type="SUPFAM" id="SSF81660">
    <property type="entry name" value="Metal cation-transporting ATPase, ATP-binding domain N"/>
    <property type="match status" value="1"/>
</dbReference>
<dbReference type="SUPFAM" id="SSF81653">
    <property type="entry name" value="Calcium ATPase, transduction domain A"/>
    <property type="match status" value="1"/>
</dbReference>
<dbReference type="GO" id="GO:0006883">
    <property type="term" value="P:intracellular sodium ion homeostasis"/>
    <property type="evidence" value="ECO:0007669"/>
    <property type="project" value="TreeGrafter"/>
</dbReference>
<dbReference type="PANTHER" id="PTHR43294:SF20">
    <property type="entry name" value="P-TYPE ATPASE"/>
    <property type="match status" value="1"/>
</dbReference>
<comment type="catalytic activity">
    <reaction evidence="11">
        <text>ATP + H2O = ADP + phosphate + H(+)</text>
        <dbReference type="Rhea" id="RHEA:13065"/>
        <dbReference type="ChEBI" id="CHEBI:15377"/>
        <dbReference type="ChEBI" id="CHEBI:15378"/>
        <dbReference type="ChEBI" id="CHEBI:30616"/>
        <dbReference type="ChEBI" id="CHEBI:43474"/>
        <dbReference type="ChEBI" id="CHEBI:456216"/>
    </reaction>
</comment>
<dbReference type="Gene3D" id="3.40.1110.10">
    <property type="entry name" value="Calcium-transporting ATPase, cytoplasmic domain N"/>
    <property type="match status" value="1"/>
</dbReference>
<dbReference type="EMBL" id="CP052757">
    <property type="protein sequence ID" value="QJW36599.1"/>
    <property type="molecule type" value="Genomic_DNA"/>
</dbReference>
<dbReference type="Pfam" id="PF00690">
    <property type="entry name" value="Cation_ATPase_N"/>
    <property type="match status" value="1"/>
</dbReference>
<dbReference type="KEGG" id="cprt:FIC82_010735"/>
<dbReference type="Gene3D" id="2.70.150.10">
    <property type="entry name" value="Calcium-transporting ATPase, cytoplasmic transduction domain A"/>
    <property type="match status" value="1"/>
</dbReference>
<dbReference type="SUPFAM" id="SSF81665">
    <property type="entry name" value="Calcium ATPase, transmembrane domain M"/>
    <property type="match status" value="1"/>
</dbReference>
<evidence type="ECO:0000256" key="9">
    <source>
        <dbReference type="ARBA" id="ARBA00022989"/>
    </source>
</evidence>
<dbReference type="SFLD" id="SFLDG00002">
    <property type="entry name" value="C1.7:_P-type_atpase_like"/>
    <property type="match status" value="1"/>
</dbReference>
<sequence length="970" mass="102650">MGSAPDAAPTPATTVSPTAERPLDAPWSRPPEEVLAELGTDAGGLSNADAAARLAEVGPNRLPPPERDPLWKRILVHFDDILIYILLVSAVLKAILGDWVDFTVILAVAVINAAIGFIQEGRAESALEGIRNMLSVNAEVRRDGAWARVDADDVVPGDVVRVRSGDRVPADVRLIQATNLRVEESALTGESVAAAKKVDAVGADAGVGDRSSMLFSSTLVAAGQGVGVVTATGTATEIGRIQTMISEVRSLATPLTRQLDRFGKLLAVLILGMAVVMVIIGRVVHDFSVPELISASIGFAVAAVPEGLPALVTITLALGVQQMARRRAITRKLPAVETLGSVTTICSDKTGTLTKNEMTARTVRTGGRTFEVAGAGYAPVGDVTVPDDASRPGATGAPGEVDGSGDAPASGTRHADLADDRDLAALATVMMLCNDARIVPDESDADGWRLVGEPTEGALRTLGMKSGVDPTGWRRVAVVPFESENKFMATLDADPDGGLHVHVKGAPDRVLDRCTTQVGEDGGTGPLDRAFWETQIDALGGRGLRVLAAARRTAADGTDDLDVDDVADGLELCGLVGIVDPPRPEAIDAIAECRDAGIRVKMITGDHAGTALAIGREMGIVDPDDGTGENAAPAVLTGPELEEMSTERLRQVVRDVDVYARTSPEHKIRIVSALQSHGEVVAMTGDGVNDAPALTQADVGVAMGIKGTEATKEAAEVVLADDNFATIERAVKEGRRIYDNIRKSVLFLLPTNGAQSLVILVAVLFGLTLPLQPVQVLWINMITAVTLSLALAYERAEPDVMRRAPRDPKASILDGAYVRRVLLVSLIIGGATILLFYVERAQGVPLAEAQTTAVTMLALGQLAYLFNCRFLDRSSLTLDVLRGNRVVWVSAVTLLALQAVFVYAPFMHTWFDSAPIALSEWGKTLGLAVVVFLLVEVIKWVGRRWTARDHVPTLVERHPSPAVGRRDDQG</sequence>
<dbReference type="GO" id="GO:0005391">
    <property type="term" value="F:P-type sodium:potassium-exchanging transporter activity"/>
    <property type="evidence" value="ECO:0007669"/>
    <property type="project" value="TreeGrafter"/>
</dbReference>
<feature type="transmembrane region" description="Helical" evidence="13">
    <location>
        <begin position="849"/>
        <end position="866"/>
    </location>
</feature>
<feature type="transmembrane region" description="Helical" evidence="13">
    <location>
        <begin position="265"/>
        <end position="285"/>
    </location>
</feature>
<dbReference type="InterPro" id="IPR018303">
    <property type="entry name" value="ATPase_P-typ_P_site"/>
</dbReference>
<dbReference type="Gene3D" id="3.40.50.1000">
    <property type="entry name" value="HAD superfamily/HAD-like"/>
    <property type="match status" value="1"/>
</dbReference>
<feature type="transmembrane region" description="Helical" evidence="13">
    <location>
        <begin position="817"/>
        <end position="837"/>
    </location>
</feature>
<evidence type="ECO:0000256" key="1">
    <source>
        <dbReference type="ARBA" id="ARBA00004651"/>
    </source>
</evidence>
<evidence type="ECO:0000256" key="8">
    <source>
        <dbReference type="ARBA" id="ARBA00022967"/>
    </source>
</evidence>
<dbReference type="GO" id="GO:0016887">
    <property type="term" value="F:ATP hydrolysis activity"/>
    <property type="evidence" value="ECO:0007669"/>
    <property type="project" value="InterPro"/>
</dbReference>
<dbReference type="Pfam" id="PF00689">
    <property type="entry name" value="Cation_ATPase_C"/>
    <property type="match status" value="1"/>
</dbReference>
<accession>A0A6M5UIU9</accession>
<evidence type="ECO:0000256" key="2">
    <source>
        <dbReference type="ARBA" id="ARBA00005675"/>
    </source>
</evidence>
<feature type="compositionally biased region" description="Low complexity" evidence="12">
    <location>
        <begin position="1"/>
        <end position="19"/>
    </location>
</feature>
<dbReference type="Gene3D" id="1.20.1110.10">
    <property type="entry name" value="Calcium-transporting ATPase, transmembrane domain"/>
    <property type="match status" value="1"/>
</dbReference>
<keyword evidence="4 13" id="KW-0812">Transmembrane</keyword>
<dbReference type="FunFam" id="3.40.50.1000:FF:000083">
    <property type="entry name" value="Sodium/potassium-transporting ATPase subunit alpha"/>
    <property type="match status" value="1"/>
</dbReference>
<keyword evidence="8" id="KW-1278">Translocase</keyword>
<comment type="similarity">
    <text evidence="2">Belongs to the cation transport ATPase (P-type) (TC 3.A.3) family. Type IIA subfamily.</text>
</comment>
<dbReference type="GO" id="GO:0005886">
    <property type="term" value="C:plasma membrane"/>
    <property type="evidence" value="ECO:0007669"/>
    <property type="project" value="UniProtKB-SubCell"/>
</dbReference>
<keyword evidence="6" id="KW-0067">ATP-binding</keyword>
<proteinExistence type="inferred from homology"/>
<keyword evidence="3" id="KW-0597">Phosphoprotein</keyword>
<feature type="region of interest" description="Disordered" evidence="12">
    <location>
        <begin position="381"/>
        <end position="414"/>
    </location>
</feature>
<keyword evidence="7" id="KW-0460">Magnesium</keyword>
<dbReference type="Pfam" id="PF13246">
    <property type="entry name" value="Cation_ATPase"/>
    <property type="match status" value="1"/>
</dbReference>
<dbReference type="InterPro" id="IPR044492">
    <property type="entry name" value="P_typ_ATPase_HD_dom"/>
</dbReference>
<organism evidence="15 16">
    <name type="scientific">Cellulosimicrobium protaetiae</name>
    <dbReference type="NCBI Taxonomy" id="2587808"/>
    <lineage>
        <taxon>Bacteria</taxon>
        <taxon>Bacillati</taxon>
        <taxon>Actinomycetota</taxon>
        <taxon>Actinomycetes</taxon>
        <taxon>Micrococcales</taxon>
        <taxon>Promicromonosporaceae</taxon>
        <taxon>Cellulosimicrobium</taxon>
    </lineage>
</organism>
<dbReference type="PANTHER" id="PTHR43294">
    <property type="entry name" value="SODIUM/POTASSIUM-TRANSPORTING ATPASE SUBUNIT ALPHA"/>
    <property type="match status" value="1"/>
</dbReference>
<dbReference type="SFLD" id="SFLDS00003">
    <property type="entry name" value="Haloacid_Dehalogenase"/>
    <property type="match status" value="1"/>
</dbReference>
<dbReference type="OrthoDB" id="9814270at2"/>
<feature type="transmembrane region" description="Helical" evidence="13">
    <location>
        <begin position="775"/>
        <end position="796"/>
    </location>
</feature>
<feature type="domain" description="Cation-transporting P-type ATPase N-terminal" evidence="14">
    <location>
        <begin position="25"/>
        <end position="98"/>
    </location>
</feature>
<keyword evidence="9 13" id="KW-1133">Transmembrane helix</keyword>
<evidence type="ECO:0000256" key="13">
    <source>
        <dbReference type="SAM" id="Phobius"/>
    </source>
</evidence>
<dbReference type="SUPFAM" id="SSF56784">
    <property type="entry name" value="HAD-like"/>
    <property type="match status" value="1"/>
</dbReference>
<dbReference type="GO" id="GO:0036376">
    <property type="term" value="P:sodium ion export across plasma membrane"/>
    <property type="evidence" value="ECO:0007669"/>
    <property type="project" value="TreeGrafter"/>
</dbReference>
<feature type="transmembrane region" description="Helical" evidence="13">
    <location>
        <begin position="886"/>
        <end position="904"/>
    </location>
</feature>
<feature type="transmembrane region" description="Helical" evidence="13">
    <location>
        <begin position="102"/>
        <end position="118"/>
    </location>
</feature>
<keyword evidence="5" id="KW-0547">Nucleotide-binding</keyword>
<dbReference type="PRINTS" id="PR00120">
    <property type="entry name" value="HATPASE"/>
</dbReference>
<dbReference type="PROSITE" id="PS00154">
    <property type="entry name" value="ATPASE_E1_E2"/>
    <property type="match status" value="1"/>
</dbReference>
<evidence type="ECO:0000256" key="12">
    <source>
        <dbReference type="SAM" id="MobiDB-lite"/>
    </source>
</evidence>
<dbReference type="InterPro" id="IPR004014">
    <property type="entry name" value="ATPase_P-typ_cation-transptr_N"/>
</dbReference>
<dbReference type="Proteomes" id="UP000451354">
    <property type="component" value="Chromosome"/>
</dbReference>
<dbReference type="InterPro" id="IPR006068">
    <property type="entry name" value="ATPase_P-typ_cation-transptr_C"/>
</dbReference>
<dbReference type="InterPro" id="IPR059000">
    <property type="entry name" value="ATPase_P-type_domA"/>
</dbReference>
<evidence type="ECO:0000256" key="4">
    <source>
        <dbReference type="ARBA" id="ARBA00022692"/>
    </source>
</evidence>
<dbReference type="NCBIfam" id="TIGR01494">
    <property type="entry name" value="ATPase_P-type"/>
    <property type="match status" value="2"/>
</dbReference>
<dbReference type="InterPro" id="IPR023298">
    <property type="entry name" value="ATPase_P-typ_TM_dom_sf"/>
</dbReference>
<evidence type="ECO:0000256" key="7">
    <source>
        <dbReference type="ARBA" id="ARBA00022842"/>
    </source>
</evidence>
<evidence type="ECO:0000256" key="10">
    <source>
        <dbReference type="ARBA" id="ARBA00023136"/>
    </source>
</evidence>
<keyword evidence="16" id="KW-1185">Reference proteome</keyword>
<evidence type="ECO:0000256" key="5">
    <source>
        <dbReference type="ARBA" id="ARBA00022741"/>
    </source>
</evidence>
<evidence type="ECO:0000256" key="3">
    <source>
        <dbReference type="ARBA" id="ARBA00022553"/>
    </source>
</evidence>
<dbReference type="GO" id="GO:1902600">
    <property type="term" value="P:proton transmembrane transport"/>
    <property type="evidence" value="ECO:0007669"/>
    <property type="project" value="TreeGrafter"/>
</dbReference>
<protein>
    <submittedName>
        <fullName evidence="15">HAD-IC family P-type ATPase</fullName>
    </submittedName>
</protein>
<dbReference type="InterPro" id="IPR023214">
    <property type="entry name" value="HAD_sf"/>
</dbReference>
<dbReference type="GO" id="GO:1990573">
    <property type="term" value="P:potassium ion import across plasma membrane"/>
    <property type="evidence" value="ECO:0007669"/>
    <property type="project" value="TreeGrafter"/>
</dbReference>
<evidence type="ECO:0000313" key="16">
    <source>
        <dbReference type="Proteomes" id="UP000451354"/>
    </source>
</evidence>
<dbReference type="AlphaFoldDB" id="A0A6M5UIU9"/>
<reference evidence="15 16" key="1">
    <citation type="journal article" date="2022" name="Int. J. Syst. Evol. Microbiol.">
        <title>Cellulosimicrobium protaetiae sp. nov., isolated from the gut of the larva of Protaetia brevitarsis seulensis.</title>
        <authorList>
            <person name="Le Han H."/>
            <person name="Nguyen T.T.H."/>
            <person name="Li Z."/>
            <person name="Shin N.R."/>
            <person name="Kim S.G."/>
        </authorList>
    </citation>
    <scope>NUCLEOTIDE SEQUENCE [LARGE SCALE GENOMIC DNA]</scope>
    <source>
        <strain evidence="15 16">BI34</strain>
    </source>
</reference>
<feature type="transmembrane region" description="Helical" evidence="13">
    <location>
        <begin position="297"/>
        <end position="320"/>
    </location>
</feature>
<evidence type="ECO:0000256" key="6">
    <source>
        <dbReference type="ARBA" id="ARBA00022840"/>
    </source>
</evidence>
<dbReference type="GO" id="GO:0005524">
    <property type="term" value="F:ATP binding"/>
    <property type="evidence" value="ECO:0007669"/>
    <property type="project" value="UniProtKB-KW"/>
</dbReference>
<dbReference type="SMART" id="SM00831">
    <property type="entry name" value="Cation_ATPase_N"/>
    <property type="match status" value="1"/>
</dbReference>
<dbReference type="InterPro" id="IPR008250">
    <property type="entry name" value="ATPase_P-typ_transduc_dom_A_sf"/>
</dbReference>
<dbReference type="InterPro" id="IPR001757">
    <property type="entry name" value="P_typ_ATPase"/>
</dbReference>
<dbReference type="FunFam" id="2.70.150.10:FF:000160">
    <property type="entry name" value="Sarcoplasmic/endoplasmic reticulum calcium ATPase 1"/>
    <property type="match status" value="1"/>
</dbReference>
<evidence type="ECO:0000256" key="11">
    <source>
        <dbReference type="ARBA" id="ARBA00049360"/>
    </source>
</evidence>
<dbReference type="InterPro" id="IPR036412">
    <property type="entry name" value="HAD-like_sf"/>
</dbReference>
<dbReference type="RefSeq" id="WP_154798545.1">
    <property type="nucleotide sequence ID" value="NZ_CP052757.1"/>
</dbReference>
<dbReference type="InterPro" id="IPR050510">
    <property type="entry name" value="Cation_transp_ATPase_P-type"/>
</dbReference>
<dbReference type="InterPro" id="IPR023299">
    <property type="entry name" value="ATPase_P-typ_cyto_dom_N"/>
</dbReference>
<comment type="subcellular location">
    <subcellularLocation>
        <location evidence="1">Cell membrane</location>
        <topology evidence="1">Multi-pass membrane protein</topology>
    </subcellularLocation>
</comment>
<gene>
    <name evidence="15" type="ORF">FIC82_010735</name>
</gene>
<dbReference type="Pfam" id="PF00122">
    <property type="entry name" value="E1-E2_ATPase"/>
    <property type="match status" value="1"/>
</dbReference>
<feature type="transmembrane region" description="Helical" evidence="13">
    <location>
        <begin position="745"/>
        <end position="769"/>
    </location>
</feature>
<evidence type="ECO:0000313" key="15">
    <source>
        <dbReference type="EMBL" id="QJW36599.1"/>
    </source>
</evidence>
<feature type="transmembrane region" description="Helical" evidence="13">
    <location>
        <begin position="924"/>
        <end position="942"/>
    </location>
</feature>
<dbReference type="GO" id="GO:0030007">
    <property type="term" value="P:intracellular potassium ion homeostasis"/>
    <property type="evidence" value="ECO:0007669"/>
    <property type="project" value="TreeGrafter"/>
</dbReference>
<keyword evidence="10 13" id="KW-0472">Membrane</keyword>
<dbReference type="SFLD" id="SFLDF00027">
    <property type="entry name" value="p-type_atpase"/>
    <property type="match status" value="1"/>
</dbReference>
<feature type="region of interest" description="Disordered" evidence="12">
    <location>
        <begin position="1"/>
        <end position="32"/>
    </location>
</feature>
<dbReference type="PRINTS" id="PR00119">
    <property type="entry name" value="CATATPASE"/>
</dbReference>